<proteinExistence type="predicted"/>
<name>A0A934MZI1_9BACT</name>
<dbReference type="SUPFAM" id="SSF51445">
    <property type="entry name" value="(Trans)glycosidases"/>
    <property type="match status" value="1"/>
</dbReference>
<dbReference type="Proteomes" id="UP000606991">
    <property type="component" value="Unassembled WGS sequence"/>
</dbReference>
<gene>
    <name evidence="1" type="ORF">JF886_07660</name>
</gene>
<comment type="caution">
    <text evidence="1">The sequence shown here is derived from an EMBL/GenBank/DDBJ whole genome shotgun (WGS) entry which is preliminary data.</text>
</comment>
<dbReference type="InterPro" id="IPR017853">
    <property type="entry name" value="GH"/>
</dbReference>
<organism evidence="1 2">
    <name type="scientific">Candidatus Aeolococcus gillhamiae</name>
    <dbReference type="NCBI Taxonomy" id="3127015"/>
    <lineage>
        <taxon>Bacteria</taxon>
        <taxon>Bacillati</taxon>
        <taxon>Candidatus Dormiibacterota</taxon>
        <taxon>Candidatus Dormibacteria</taxon>
        <taxon>Candidatus Aeolococcales</taxon>
        <taxon>Candidatus Aeolococcaceae</taxon>
        <taxon>Candidatus Aeolococcus</taxon>
    </lineage>
</organism>
<dbReference type="Gene3D" id="3.20.20.80">
    <property type="entry name" value="Glycosidases"/>
    <property type="match status" value="1"/>
</dbReference>
<dbReference type="EMBL" id="JAEKNS010000078">
    <property type="protein sequence ID" value="MBJ7594725.1"/>
    <property type="molecule type" value="Genomic_DNA"/>
</dbReference>
<evidence type="ECO:0000313" key="1">
    <source>
        <dbReference type="EMBL" id="MBJ7594725.1"/>
    </source>
</evidence>
<evidence type="ECO:0008006" key="3">
    <source>
        <dbReference type="Google" id="ProtNLM"/>
    </source>
</evidence>
<accession>A0A934MZI1</accession>
<dbReference type="AlphaFoldDB" id="A0A934MZI1"/>
<sequence>MTRPRSDQLEVGVTYWPAAVGPYMWHEFPVDTVRRDLAAIASRRIPMVRVMLSWDAFMPTDRAPNPHRMRDLETLLTAARELQLQVVLTLFAQSIGDCVMLPAYAIDRRAPRRGVRCVTDARTVDGGPRDIYKDPLMLEVQVRWLDALLAGFASHPAVAAWDLGHDPATTVRPARIVDMVEWAALLAERVHAQDERCRLTLGQGDLVRGRAVRLGAIAEHVDELGLVVRPQRLPLPGEPLDPDRAMFVAELAQALAGGSAPLVIELGVASGDVDADQESDAVVDHVTAPAELAGRRCDEMLQRLITSGVAGLHSAAWSDWGERLLAAPPGDRRPWLTRLGILDGAGVSKPLAQAWESVVSRERTVAPHSPYPASIDVESYYANLPDSLRDLHASWRGDRSDRPAILD</sequence>
<evidence type="ECO:0000313" key="2">
    <source>
        <dbReference type="Proteomes" id="UP000606991"/>
    </source>
</evidence>
<protein>
    <recommendedName>
        <fullName evidence="3">Glycoside hydrolase family 42 N-terminal domain-containing protein</fullName>
    </recommendedName>
</protein>
<reference evidence="1 2" key="1">
    <citation type="submission" date="2020-10" db="EMBL/GenBank/DDBJ databases">
        <title>Ca. Dormibacterota MAGs.</title>
        <authorList>
            <person name="Montgomery K."/>
        </authorList>
    </citation>
    <scope>NUCLEOTIDE SEQUENCE [LARGE SCALE GENOMIC DNA]</scope>
    <source>
        <strain evidence="1">SC8812_S17_18</strain>
    </source>
</reference>